<evidence type="ECO:0000256" key="1">
    <source>
        <dbReference type="ARBA" id="ARBA00004141"/>
    </source>
</evidence>
<reference evidence="6 7" key="1">
    <citation type="journal article" date="2015" name="Microbiome">
        <title>Genomic resolution of linkages in carbon, nitrogen, and sulfur cycling among widespread estuary sediment bacteria.</title>
        <authorList>
            <person name="Baker B.J."/>
            <person name="Lazar C.S."/>
            <person name="Teske A.P."/>
            <person name="Dick G.J."/>
        </authorList>
    </citation>
    <scope>NUCLEOTIDE SEQUENCE [LARGE SCALE GENOMIC DNA]</scope>
    <source>
        <strain evidence="6">SM1_77</strain>
    </source>
</reference>
<dbReference type="Proteomes" id="UP000050975">
    <property type="component" value="Unassembled WGS sequence"/>
</dbReference>
<feature type="transmembrane region" description="Helical" evidence="5">
    <location>
        <begin position="128"/>
        <end position="160"/>
    </location>
</feature>
<comment type="subcellular location">
    <subcellularLocation>
        <location evidence="1">Membrane</location>
        <topology evidence="1">Multi-pass membrane protein</topology>
    </subcellularLocation>
</comment>
<evidence type="ECO:0000256" key="5">
    <source>
        <dbReference type="SAM" id="Phobius"/>
    </source>
</evidence>
<dbReference type="Gene3D" id="1.10.357.140">
    <property type="entry name" value="UbiA prenyltransferase"/>
    <property type="match status" value="1"/>
</dbReference>
<feature type="transmembrane region" description="Helical" evidence="5">
    <location>
        <begin position="7"/>
        <end position="25"/>
    </location>
</feature>
<name>A0A0S8JT28_UNCW3</name>
<accession>A0A0S8JT28</accession>
<dbReference type="GO" id="GO:0016765">
    <property type="term" value="F:transferase activity, transferring alkyl or aryl (other than methyl) groups"/>
    <property type="evidence" value="ECO:0007669"/>
    <property type="project" value="InterPro"/>
</dbReference>
<dbReference type="Gene3D" id="1.20.120.1780">
    <property type="entry name" value="UbiA prenyltransferase"/>
    <property type="match status" value="1"/>
</dbReference>
<dbReference type="AlphaFoldDB" id="A0A0S8JT28"/>
<feature type="transmembrane region" description="Helical" evidence="5">
    <location>
        <begin position="221"/>
        <end position="238"/>
    </location>
</feature>
<dbReference type="InterPro" id="IPR044878">
    <property type="entry name" value="UbiA_sf"/>
</dbReference>
<dbReference type="GO" id="GO:0016020">
    <property type="term" value="C:membrane"/>
    <property type="evidence" value="ECO:0007669"/>
    <property type="project" value="UniProtKB-SubCell"/>
</dbReference>
<evidence type="ECO:0000256" key="2">
    <source>
        <dbReference type="ARBA" id="ARBA00022692"/>
    </source>
</evidence>
<dbReference type="InterPro" id="IPR000537">
    <property type="entry name" value="UbiA_prenyltransferase"/>
</dbReference>
<dbReference type="EMBL" id="LJVE01000135">
    <property type="protein sequence ID" value="KPL12783.1"/>
    <property type="molecule type" value="Genomic_DNA"/>
</dbReference>
<feature type="transmembrane region" description="Helical" evidence="5">
    <location>
        <begin position="250"/>
        <end position="269"/>
    </location>
</feature>
<comment type="caution">
    <text evidence="6">The sequence shown here is derived from an EMBL/GenBank/DDBJ whole genome shotgun (WGS) entry which is preliminary data.</text>
</comment>
<protein>
    <recommendedName>
        <fullName evidence="8">Digeranylgeranylglyceryl phosphate synthase</fullName>
    </recommendedName>
</protein>
<dbReference type="PANTHER" id="PTHR42723">
    <property type="entry name" value="CHLOROPHYLL SYNTHASE"/>
    <property type="match status" value="1"/>
</dbReference>
<evidence type="ECO:0000256" key="3">
    <source>
        <dbReference type="ARBA" id="ARBA00022989"/>
    </source>
</evidence>
<evidence type="ECO:0008006" key="8">
    <source>
        <dbReference type="Google" id="ProtNLM"/>
    </source>
</evidence>
<keyword evidence="3 5" id="KW-1133">Transmembrane helix</keyword>
<feature type="transmembrane region" description="Helical" evidence="5">
    <location>
        <begin position="31"/>
        <end position="52"/>
    </location>
</feature>
<feature type="transmembrane region" description="Helical" evidence="5">
    <location>
        <begin position="85"/>
        <end position="116"/>
    </location>
</feature>
<sequence>MGYLRIIRPVNCLITLISVLVGAWISRSILLSGPLFAAGLIGFAVCAFGNVVNDIKDIDIDRINNPARPLPAGEVKKNIASFMAIAFLILSTTGSIFLGLWPFLTVITALVLLLLYSACLKKTLAGNITVALIAGLSFVFGGFVAHNAACLVPLIFSIFIHLPREIIKDVIDMKGDKTIGAVTLPIIAGPFRACSISALLLAFLCLILPLPYISGILNSNYIIIILVAAYPTLLYVIWQLLRKPPTQRLPLISNLIKVSMAIGLIAMIVS</sequence>
<evidence type="ECO:0000256" key="4">
    <source>
        <dbReference type="ARBA" id="ARBA00023136"/>
    </source>
</evidence>
<organism evidence="6 7">
    <name type="scientific">candidate division WOR_3 bacterium SM1_77</name>
    <dbReference type="NCBI Taxonomy" id="1703778"/>
    <lineage>
        <taxon>Bacteria</taxon>
        <taxon>Bacteria division WOR-3</taxon>
    </lineage>
</organism>
<proteinExistence type="predicted"/>
<gene>
    <name evidence="6" type="ORF">AMJ74_06145</name>
</gene>
<evidence type="ECO:0000313" key="7">
    <source>
        <dbReference type="Proteomes" id="UP000050975"/>
    </source>
</evidence>
<keyword evidence="4 5" id="KW-0472">Membrane</keyword>
<dbReference type="InterPro" id="IPR050475">
    <property type="entry name" value="Prenyltransferase_related"/>
</dbReference>
<evidence type="ECO:0000313" key="6">
    <source>
        <dbReference type="EMBL" id="KPL12783.1"/>
    </source>
</evidence>
<dbReference type="Pfam" id="PF01040">
    <property type="entry name" value="UbiA"/>
    <property type="match status" value="1"/>
</dbReference>
<feature type="transmembrane region" description="Helical" evidence="5">
    <location>
        <begin position="181"/>
        <end position="209"/>
    </location>
</feature>
<keyword evidence="2 5" id="KW-0812">Transmembrane</keyword>
<dbReference type="PANTHER" id="PTHR42723:SF1">
    <property type="entry name" value="CHLOROPHYLL SYNTHASE, CHLOROPLASTIC"/>
    <property type="match status" value="1"/>
</dbReference>